<dbReference type="EMBL" id="AK134451">
    <property type="protein sequence ID" value="BAE22150.1"/>
    <property type="molecule type" value="mRNA"/>
</dbReference>
<evidence type="ECO:0000313" key="1">
    <source>
        <dbReference type="EMBL" id="BAE22150.1"/>
    </source>
</evidence>
<reference evidence="1" key="1">
    <citation type="journal article" date="1999" name="Methods Enzymol.">
        <title>High-efficiency full-length cDNA cloning.</title>
        <authorList>
            <person name="Carninci P."/>
            <person name="Hayashizaki Y."/>
        </authorList>
    </citation>
    <scope>NUCLEOTIDE SEQUENCE</scope>
    <source>
        <strain evidence="1">C57BL/6J</strain>
        <tissue evidence="1">Testis</tissue>
    </source>
</reference>
<organism evidence="1">
    <name type="scientific">Mus musculus</name>
    <name type="common">Mouse</name>
    <dbReference type="NCBI Taxonomy" id="10090"/>
    <lineage>
        <taxon>Eukaryota</taxon>
        <taxon>Metazoa</taxon>
        <taxon>Chordata</taxon>
        <taxon>Craniata</taxon>
        <taxon>Vertebrata</taxon>
        <taxon>Euteleostomi</taxon>
        <taxon>Mammalia</taxon>
        <taxon>Eutheria</taxon>
        <taxon>Euarchontoglires</taxon>
        <taxon>Glires</taxon>
        <taxon>Rodentia</taxon>
        <taxon>Myomorpha</taxon>
        <taxon>Muroidea</taxon>
        <taxon>Muridae</taxon>
        <taxon>Murinae</taxon>
        <taxon>Mus</taxon>
        <taxon>Mus</taxon>
    </lineage>
</organism>
<reference evidence="1" key="7">
    <citation type="journal article" date="2005" name="Science">
        <title>The Transcriptional Landscape of the Mammalian Genome.</title>
        <authorList>
            <consortium name="The FANTOM Consortium"/>
            <consortium name="Riken Genome Exploration Research Group and Genome Science Group (Genome Network Project Core Group)"/>
        </authorList>
    </citation>
    <scope>NUCLEOTIDE SEQUENCE</scope>
    <source>
        <strain evidence="1">C57BL/6J</strain>
        <tissue evidence="1">Testis</tissue>
    </source>
</reference>
<reference evidence="1" key="8">
    <citation type="journal article" date="2005" name="Science">
        <title>Antisense Transcription in the Mammalian Transcriptome.</title>
        <authorList>
            <consortium name="RIKEN Genome Exploration Research Group and Genome Science Group (Genome Network Project Core Group) and the FANTOM Consortium"/>
        </authorList>
    </citation>
    <scope>NUCLEOTIDE SEQUENCE</scope>
    <source>
        <strain evidence="1">C57BL/6J</strain>
        <tissue evidence="1">Testis</tissue>
    </source>
</reference>
<reference evidence="1" key="3">
    <citation type="journal article" date="2000" name="Genome Res.">
        <title>RIKEN integrated sequence analysis (RISA) system--384-format sequencing pipeline with 384 multicapillary sequencer.</title>
        <authorList>
            <person name="Shibata K."/>
            <person name="Itoh M."/>
            <person name="Aizawa K."/>
            <person name="Nagaoka S."/>
            <person name="Sasaki N."/>
            <person name="Carninci P."/>
            <person name="Konno H."/>
            <person name="Akiyama J."/>
            <person name="Nishi K."/>
            <person name="Kitsunai T."/>
            <person name="Tashiro H."/>
            <person name="Itoh M."/>
            <person name="Sumi N."/>
            <person name="Ishii Y."/>
            <person name="Nakamura S."/>
            <person name="Hazama M."/>
            <person name="Nishine T."/>
            <person name="Harada A."/>
            <person name="Yamamoto R."/>
            <person name="Matsumoto H."/>
            <person name="Sakaguchi S."/>
            <person name="Ikegami T."/>
            <person name="Kashiwagi K."/>
            <person name="Fujiwake S."/>
            <person name="Inoue K."/>
            <person name="Togawa Y."/>
            <person name="Izawa M."/>
            <person name="Ohara E."/>
            <person name="Watahiki M."/>
            <person name="Yoneda Y."/>
            <person name="Ishikawa T."/>
            <person name="Ozawa K."/>
            <person name="Tanaka T."/>
            <person name="Matsuura S."/>
            <person name="Kawai J."/>
            <person name="Okazaki Y."/>
            <person name="Muramatsu M."/>
            <person name="Inoue Y."/>
            <person name="Kira A."/>
            <person name="Hayashizaki Y."/>
        </authorList>
    </citation>
    <scope>NUCLEOTIDE SEQUENCE</scope>
    <source>
        <strain evidence="1">C57BL/6J</strain>
        <tissue evidence="1">Testis</tissue>
    </source>
</reference>
<accession>Q3UYR2</accession>
<name>Q3UYR2_MOUSE</name>
<reference evidence="1" key="6">
    <citation type="submission" date="2004-03" db="EMBL/GenBank/DDBJ databases">
        <authorList>
            <person name="Arakawa T."/>
            <person name="Carninci P."/>
            <person name="Fukuda S."/>
            <person name="Hashizume W."/>
            <person name="Hayashida K."/>
            <person name="Hori F."/>
            <person name="Iida J."/>
            <person name="Imamura K."/>
            <person name="Imotani K."/>
            <person name="Itoh M."/>
            <person name="Kanagawa S."/>
            <person name="Kawai J."/>
            <person name="Kojima M."/>
            <person name="Konno H."/>
            <person name="Murata M."/>
            <person name="Nakamura M."/>
            <person name="Ninomiya N."/>
            <person name="Nishiyori H."/>
            <person name="Nomura K."/>
            <person name="Ohno M."/>
            <person name="Sakazume N."/>
            <person name="Sano H."/>
            <person name="Sasaki D."/>
            <person name="Shibata K."/>
            <person name="Shiraki T."/>
            <person name="Tagami M."/>
            <person name="Tagami Y."/>
            <person name="Waki K."/>
            <person name="Watahiki A."/>
            <person name="Muramatsu M."/>
            <person name="Hayashizaki Y."/>
        </authorList>
    </citation>
    <scope>NUCLEOTIDE SEQUENCE</scope>
    <source>
        <strain evidence="1">C57BL/6J</strain>
        <tissue evidence="1">Testis</tissue>
    </source>
</reference>
<protein>
    <submittedName>
        <fullName evidence="1">Uncharacterized protein</fullName>
    </submittedName>
</protein>
<reference evidence="1" key="2">
    <citation type="journal article" date="2000" name="Genome Res.">
        <title>Normalization and subtraction of cap-trapper-selected cDNAs to prepare full-length cDNA libraries for rapid discovery of new genes.</title>
        <authorList>
            <person name="Carninci P."/>
            <person name="Shibata Y."/>
            <person name="Hayatsu N."/>
            <person name="Sugahara Y."/>
            <person name="Shibata K."/>
            <person name="Itoh M."/>
            <person name="Konno H."/>
            <person name="Okazaki Y."/>
            <person name="Muramatsu M."/>
            <person name="Hayashizaki Y."/>
        </authorList>
    </citation>
    <scope>NUCLEOTIDE SEQUENCE</scope>
    <source>
        <strain evidence="1">C57BL/6J</strain>
        <tissue evidence="1">Testis</tissue>
    </source>
</reference>
<reference evidence="1" key="4">
    <citation type="journal article" date="2001" name="Nature">
        <title>Functional annotation of a full-length mouse cDNA collection.</title>
        <authorList>
            <consortium name="The RIKEN Genome Exploration Research Group Phase II Team and the FANTOM Consortium"/>
        </authorList>
    </citation>
    <scope>NUCLEOTIDE SEQUENCE</scope>
    <source>
        <strain evidence="1">C57BL/6J</strain>
        <tissue evidence="1">Testis</tissue>
    </source>
</reference>
<dbReference type="AlphaFoldDB" id="Q3UYR2"/>
<feature type="non-terminal residue" evidence="1">
    <location>
        <position position="1"/>
    </location>
</feature>
<reference evidence="1" key="5">
    <citation type="journal article" date="2002" name="Nature">
        <title>Analysis of the mouse transcriptome based on functional annotation of 60,770 full-length cDNAs.</title>
        <authorList>
            <consortium name="The FANTOM Consortium and the RIKEN Genome Exploration Research Group Phase I and II Team"/>
        </authorList>
    </citation>
    <scope>NUCLEOTIDE SEQUENCE</scope>
    <source>
        <strain evidence="1">C57BL/6J</strain>
        <tissue evidence="1">Testis</tissue>
    </source>
</reference>
<sequence>GLCRALWPAGGDRSGICPSRKRIPAAVVLSSPVLALGRGVALALRARSPAASPRPRPLAHLPRRVSVGACPPACPHRLGLCSARRGLELWLPLPGPAGLLSPDESHPTLQDSFIFSFRNTVKKLHSLVCCQSKDQLIPLII</sequence>
<proteinExistence type="evidence at transcript level"/>